<feature type="transmembrane region" description="Helical" evidence="6">
    <location>
        <begin position="180"/>
        <end position="200"/>
    </location>
</feature>
<name>A0A061S5X9_9CHLO</name>
<keyword evidence="3 6" id="KW-0812">Transmembrane</keyword>
<reference evidence="7" key="1">
    <citation type="submission" date="2014-05" db="EMBL/GenBank/DDBJ databases">
        <title>The transcriptome of the halophilic microalga Tetraselmis sp. GSL018 isolated from the Great Salt Lake, Utah.</title>
        <authorList>
            <person name="Jinkerson R.E."/>
            <person name="D'Adamo S."/>
            <person name="Posewitz M.C."/>
        </authorList>
    </citation>
    <scope>NUCLEOTIDE SEQUENCE</scope>
    <source>
        <strain evidence="7">GSL018</strain>
    </source>
</reference>
<evidence type="ECO:0000313" key="7">
    <source>
        <dbReference type="EMBL" id="JAC78171.1"/>
    </source>
</evidence>
<gene>
    <name evidence="7" type="ORF">TSPGSL018_15834</name>
</gene>
<dbReference type="AlphaFoldDB" id="A0A061S5X9"/>
<evidence type="ECO:0000256" key="3">
    <source>
        <dbReference type="ARBA" id="ARBA00022692"/>
    </source>
</evidence>
<feature type="transmembrane region" description="Helical" evidence="6">
    <location>
        <begin position="240"/>
        <end position="259"/>
    </location>
</feature>
<dbReference type="GO" id="GO:0000139">
    <property type="term" value="C:Golgi membrane"/>
    <property type="evidence" value="ECO:0007669"/>
    <property type="project" value="TreeGrafter"/>
</dbReference>
<evidence type="ECO:0000256" key="5">
    <source>
        <dbReference type="ARBA" id="ARBA00023136"/>
    </source>
</evidence>
<dbReference type="Pfam" id="PF05216">
    <property type="entry name" value="UNC-50"/>
    <property type="match status" value="1"/>
</dbReference>
<keyword evidence="5 6" id="KW-0472">Membrane</keyword>
<evidence type="ECO:0000256" key="4">
    <source>
        <dbReference type="ARBA" id="ARBA00022989"/>
    </source>
</evidence>
<protein>
    <submittedName>
        <fullName evidence="7">Unc-50 family protein</fullName>
    </submittedName>
</protein>
<feature type="transmembrane region" description="Helical" evidence="6">
    <location>
        <begin position="206"/>
        <end position="228"/>
    </location>
</feature>
<feature type="transmembrane region" description="Helical" evidence="6">
    <location>
        <begin position="94"/>
        <end position="116"/>
    </location>
</feature>
<proteinExistence type="inferred from homology"/>
<dbReference type="PANTHER" id="PTHR12841">
    <property type="entry name" value="PROTEIN UNC-50 HOMOLOG"/>
    <property type="match status" value="1"/>
</dbReference>
<keyword evidence="4 6" id="KW-1133">Transmembrane helix</keyword>
<feature type="transmembrane region" description="Helical" evidence="6">
    <location>
        <begin position="122"/>
        <end position="148"/>
    </location>
</feature>
<comment type="subcellular location">
    <subcellularLocation>
        <location evidence="1">Membrane</location>
        <topology evidence="1">Multi-pass membrane protein</topology>
    </subcellularLocation>
</comment>
<dbReference type="EMBL" id="GBEZ01007279">
    <property type="protein sequence ID" value="JAC78171.1"/>
    <property type="molecule type" value="Transcribed_RNA"/>
</dbReference>
<dbReference type="PANTHER" id="PTHR12841:SF6">
    <property type="entry name" value="PROTEIN UNC-50 HOMOLOG"/>
    <property type="match status" value="1"/>
</dbReference>
<accession>A0A061S5X9</accession>
<evidence type="ECO:0000256" key="2">
    <source>
        <dbReference type="ARBA" id="ARBA00006293"/>
    </source>
</evidence>
<organism evidence="7">
    <name type="scientific">Tetraselmis sp. GSL018</name>
    <dbReference type="NCBI Taxonomy" id="582737"/>
    <lineage>
        <taxon>Eukaryota</taxon>
        <taxon>Viridiplantae</taxon>
        <taxon>Chlorophyta</taxon>
        <taxon>core chlorophytes</taxon>
        <taxon>Chlorodendrophyceae</taxon>
        <taxon>Chlorodendrales</taxon>
        <taxon>Chlorodendraceae</taxon>
        <taxon>Tetraselmis</taxon>
    </lineage>
</organism>
<comment type="similarity">
    <text evidence="2">Belongs to the unc-50 family.</text>
</comment>
<feature type="non-terminal residue" evidence="7">
    <location>
        <position position="1"/>
    </location>
</feature>
<sequence length="271" mass="31428">VQPRQKHPQNPAKSLFVMLPLHKSGPGERVKRHGSGLRTFSFLPQYLRRLVKPSQMDFEYCFWLMLQLCISPKTAYKSTTYHKKTKNQWARDDPAFVCVCCILLAISASAYCITFGDGFWSSLLTMASCVFVDFLLVGCLIATAGWFISNRFLRKKQMHSHAVEQHVEWLYAFDIHCNSYFPLFILLYVCQFFASPFLLWHSFLSSVISVVLYCFSLTLYHYLTFLGYSALPFLEHTEVFLWPVGVIFFMIPFALITGFNPTRFTLDIYFG</sequence>
<evidence type="ECO:0000256" key="6">
    <source>
        <dbReference type="SAM" id="Phobius"/>
    </source>
</evidence>
<dbReference type="InterPro" id="IPR007881">
    <property type="entry name" value="UNC-50"/>
</dbReference>
<evidence type="ECO:0000256" key="1">
    <source>
        <dbReference type="ARBA" id="ARBA00004141"/>
    </source>
</evidence>